<name>A0A7M7R2U2_NASVI</name>
<dbReference type="EnsemblMetazoa" id="XM_032601420">
    <property type="protein sequence ID" value="XP_032457311"/>
    <property type="gene ID" value="LOC100115199"/>
</dbReference>
<dbReference type="EC" id="2.3.1.199" evidence="10"/>
<evidence type="ECO:0000256" key="7">
    <source>
        <dbReference type="ARBA" id="ARBA00023098"/>
    </source>
</evidence>
<dbReference type="Proteomes" id="UP000002358">
    <property type="component" value="Chromosome 1"/>
</dbReference>
<evidence type="ECO:0000313" key="12">
    <source>
        <dbReference type="EnsemblMetazoa" id="XP_032457310"/>
    </source>
</evidence>
<feature type="transmembrane region" description="Helical" evidence="10">
    <location>
        <begin position="170"/>
        <end position="192"/>
    </location>
</feature>
<reference evidence="12" key="1">
    <citation type="submission" date="2021-01" db="UniProtKB">
        <authorList>
            <consortium name="EnsemblMetazoa"/>
        </authorList>
    </citation>
    <scope>IDENTIFICATION</scope>
</reference>
<keyword evidence="7 10" id="KW-0443">Lipid metabolism</keyword>
<dbReference type="GO" id="GO:0034626">
    <property type="term" value="P:fatty acid elongation, polyunsaturated fatty acid"/>
    <property type="evidence" value="ECO:0007669"/>
    <property type="project" value="TreeGrafter"/>
</dbReference>
<feature type="compositionally biased region" description="Polar residues" evidence="11">
    <location>
        <begin position="278"/>
        <end position="295"/>
    </location>
</feature>
<evidence type="ECO:0000256" key="10">
    <source>
        <dbReference type="RuleBase" id="RU361115"/>
    </source>
</evidence>
<keyword evidence="2 10" id="KW-0444">Lipid biosynthesis</keyword>
<evidence type="ECO:0000313" key="13">
    <source>
        <dbReference type="Proteomes" id="UP000002358"/>
    </source>
</evidence>
<dbReference type="GO" id="GO:0019367">
    <property type="term" value="P:fatty acid elongation, saturated fatty acid"/>
    <property type="evidence" value="ECO:0007669"/>
    <property type="project" value="TreeGrafter"/>
</dbReference>
<accession>A0A7M7R2U2</accession>
<evidence type="ECO:0000256" key="5">
    <source>
        <dbReference type="ARBA" id="ARBA00022832"/>
    </source>
</evidence>
<comment type="similarity">
    <text evidence="10">Belongs to the ELO family.</text>
</comment>
<feature type="region of interest" description="Disordered" evidence="11">
    <location>
        <begin position="278"/>
        <end position="301"/>
    </location>
</feature>
<evidence type="ECO:0000256" key="4">
    <source>
        <dbReference type="ARBA" id="ARBA00022692"/>
    </source>
</evidence>
<comment type="subcellular location">
    <subcellularLocation>
        <location evidence="1">Membrane</location>
        <topology evidence="1">Multi-pass membrane protein</topology>
    </subcellularLocation>
</comment>
<protein>
    <recommendedName>
        <fullName evidence="10">Elongation of very long chain fatty acids protein</fullName>
        <ecNumber evidence="10">2.3.1.199</ecNumber>
    </recommendedName>
    <alternativeName>
        <fullName evidence="10">Very-long-chain 3-oxoacyl-CoA synthase</fullName>
    </alternativeName>
</protein>
<dbReference type="GO" id="GO:0009922">
    <property type="term" value="F:fatty acid elongase activity"/>
    <property type="evidence" value="ECO:0007669"/>
    <property type="project" value="UniProtKB-EC"/>
</dbReference>
<evidence type="ECO:0000256" key="8">
    <source>
        <dbReference type="ARBA" id="ARBA00023136"/>
    </source>
</evidence>
<dbReference type="GO" id="GO:0034625">
    <property type="term" value="P:fatty acid elongation, monounsaturated fatty acid"/>
    <property type="evidence" value="ECO:0007669"/>
    <property type="project" value="TreeGrafter"/>
</dbReference>
<evidence type="ECO:0000256" key="9">
    <source>
        <dbReference type="ARBA" id="ARBA00023160"/>
    </source>
</evidence>
<dbReference type="InterPro" id="IPR002076">
    <property type="entry name" value="ELO_fam"/>
</dbReference>
<gene>
    <name evidence="12" type="primary">100115199</name>
</gene>
<keyword evidence="3 10" id="KW-0808">Transferase</keyword>
<evidence type="ECO:0000256" key="2">
    <source>
        <dbReference type="ARBA" id="ARBA00022516"/>
    </source>
</evidence>
<keyword evidence="9 10" id="KW-0275">Fatty acid biosynthesis</keyword>
<evidence type="ECO:0000256" key="1">
    <source>
        <dbReference type="ARBA" id="ARBA00004141"/>
    </source>
</evidence>
<dbReference type="EnsemblMetazoa" id="XM_016983144">
    <property type="protein sequence ID" value="XP_016838633"/>
    <property type="gene ID" value="LOC100115199"/>
</dbReference>
<feature type="transmembrane region" description="Helical" evidence="10">
    <location>
        <begin position="26"/>
        <end position="45"/>
    </location>
</feature>
<dbReference type="PANTHER" id="PTHR11157:SF167">
    <property type="entry name" value="ELONGATION OF VERY LONG CHAIN FATTY ACIDS PROTEIN"/>
    <property type="match status" value="1"/>
</dbReference>
<dbReference type="SMR" id="A0A7M7R2U2"/>
<evidence type="ECO:0000256" key="6">
    <source>
        <dbReference type="ARBA" id="ARBA00022989"/>
    </source>
</evidence>
<organism evidence="12 13">
    <name type="scientific">Nasonia vitripennis</name>
    <name type="common">Parasitic wasp</name>
    <dbReference type="NCBI Taxonomy" id="7425"/>
    <lineage>
        <taxon>Eukaryota</taxon>
        <taxon>Metazoa</taxon>
        <taxon>Ecdysozoa</taxon>
        <taxon>Arthropoda</taxon>
        <taxon>Hexapoda</taxon>
        <taxon>Insecta</taxon>
        <taxon>Pterygota</taxon>
        <taxon>Neoptera</taxon>
        <taxon>Endopterygota</taxon>
        <taxon>Hymenoptera</taxon>
        <taxon>Apocrita</taxon>
        <taxon>Proctotrupomorpha</taxon>
        <taxon>Chalcidoidea</taxon>
        <taxon>Pteromalidae</taxon>
        <taxon>Pteromalinae</taxon>
        <taxon>Nasonia</taxon>
    </lineage>
</organism>
<keyword evidence="8 10" id="KW-0472">Membrane</keyword>
<keyword evidence="4 10" id="KW-0812">Transmembrane</keyword>
<dbReference type="GO" id="GO:0042761">
    <property type="term" value="P:very long-chain fatty acid biosynthetic process"/>
    <property type="evidence" value="ECO:0007669"/>
    <property type="project" value="TreeGrafter"/>
</dbReference>
<comment type="catalytic activity">
    <reaction evidence="10">
        <text>a very-long-chain acyl-CoA + malonyl-CoA + H(+) = a very-long-chain 3-oxoacyl-CoA + CO2 + CoA</text>
        <dbReference type="Rhea" id="RHEA:32727"/>
        <dbReference type="ChEBI" id="CHEBI:15378"/>
        <dbReference type="ChEBI" id="CHEBI:16526"/>
        <dbReference type="ChEBI" id="CHEBI:57287"/>
        <dbReference type="ChEBI" id="CHEBI:57384"/>
        <dbReference type="ChEBI" id="CHEBI:90725"/>
        <dbReference type="ChEBI" id="CHEBI:90736"/>
        <dbReference type="EC" id="2.3.1.199"/>
    </reaction>
</comment>
<evidence type="ECO:0000256" key="3">
    <source>
        <dbReference type="ARBA" id="ARBA00022679"/>
    </source>
</evidence>
<dbReference type="Pfam" id="PF01151">
    <property type="entry name" value="ELO"/>
    <property type="match status" value="1"/>
</dbReference>
<dbReference type="OMA" id="WIGSHGV"/>
<dbReference type="PANTHER" id="PTHR11157">
    <property type="entry name" value="FATTY ACID ACYL TRANSFERASE-RELATED"/>
    <property type="match status" value="1"/>
</dbReference>
<dbReference type="GO" id="GO:0005789">
    <property type="term" value="C:endoplasmic reticulum membrane"/>
    <property type="evidence" value="ECO:0007669"/>
    <property type="project" value="TreeGrafter"/>
</dbReference>
<dbReference type="EnsemblMetazoa" id="XM_032601419">
    <property type="protein sequence ID" value="XP_032457310"/>
    <property type="gene ID" value="LOC100115199"/>
</dbReference>
<sequence>MSIVMQYVDRFHEILNTHADKRTTNWFLMSSPFPTLFICLSYVYIVKVLGPKLMENRKPFQLKNVLIAYNLFQVIFSAWLFYECLMGGWWGEYSFRCQPVDYTDSPSAVRMVHASWWYYFSKFTEFMDTIFFVLRKKNDHVSTLHVIHHGCMPMSVWFGVKFTPGGHSTFFGLLNTFVHIVMYTYYLLAALGPRMQPYLWWKKYLTAFQMLQFVAIMIHAFQLLFIDCNYPKAFVWWIGMHAVMFFFLFNEFYQQSYAQRTRKAAAAAAAKAAAASNGVSSNGKLSNGEHQQSNGTRRREAADYYVKGDSIAASELHLRKPAFAAAAGSE</sequence>
<dbReference type="AlphaFoldDB" id="A0A7M7R2U2"/>
<feature type="transmembrane region" description="Helical" evidence="10">
    <location>
        <begin position="204"/>
        <end position="222"/>
    </location>
</feature>
<keyword evidence="6 10" id="KW-1133">Transmembrane helix</keyword>
<keyword evidence="13" id="KW-1185">Reference proteome</keyword>
<feature type="transmembrane region" description="Helical" evidence="10">
    <location>
        <begin position="234"/>
        <end position="253"/>
    </location>
</feature>
<feature type="transmembrane region" description="Helical" evidence="10">
    <location>
        <begin position="65"/>
        <end position="82"/>
    </location>
</feature>
<evidence type="ECO:0000256" key="11">
    <source>
        <dbReference type="SAM" id="MobiDB-lite"/>
    </source>
</evidence>
<proteinExistence type="inferred from homology"/>
<dbReference type="GO" id="GO:0030148">
    <property type="term" value="P:sphingolipid biosynthetic process"/>
    <property type="evidence" value="ECO:0007669"/>
    <property type="project" value="TreeGrafter"/>
</dbReference>
<keyword evidence="5 10" id="KW-0276">Fatty acid metabolism</keyword>
<dbReference type="OrthoDB" id="434092at2759"/>